<keyword evidence="8" id="KW-0378">Hydrolase</keyword>
<proteinExistence type="inferred from homology"/>
<evidence type="ECO:0000256" key="4">
    <source>
        <dbReference type="ARBA" id="ARBA00022679"/>
    </source>
</evidence>
<dbReference type="Pfam" id="PF00078">
    <property type="entry name" value="RVT_1"/>
    <property type="match status" value="1"/>
</dbReference>
<dbReference type="PANTHER" id="PTHR33064:SF37">
    <property type="entry name" value="RIBONUCLEASE H"/>
    <property type="match status" value="1"/>
</dbReference>
<evidence type="ECO:0000256" key="8">
    <source>
        <dbReference type="ARBA" id="ARBA00022801"/>
    </source>
</evidence>
<sequence>MGTHKLRLDKIYLEQYQDYEYNITNPNSTYIKVGLKFRGFRYYHLHAYIDTGASICVAHKDIIPAEKWEDTLFDINVQIADKSIIKINKVARDIYLELQGTLFKVQTLYQQNTGMDILIGNNFLHLYHPFVQHLDYITLRNNNRTIKIPKVRKAYSWHRPDFLSKLRIPRKCGGNRKNENSKIKQDDLPKVNITPNKENEESQENLNLEQMFMIEDKVRQILKEISSENPLDSRITCCNLFKRSRLEAEIKLKDEKKVIRVKPMIYTSQDKIEFNKQIKELLELDLIRPSKSPHSSPTFLVENHAEKKRNKKRMVINYKALNKETIDDGYYLPKKDELIKLISGKQWYSSFDCKSGFWQVPLKESCKKLTAFSCPSGQFEWNVLPFGLKQAPGIFQRKMDDALELKNITDKSKQFVSLYVDDIIVYSNTRQEHDNHLLQTLLRCKKNGIVLSTKKTQLYLNKINFLGLEITEVTHKLQPHILINLHKFPEKICDKKQLQRFLGCLTYAECYIAKLAEIRKPLQKKLKKDYVWQWTQEDTAYIRKIKNKLKDFPTLYQPQDENLMILETDASQEYWSGVLKAKSLKNGNQEMLCRYTSGTFTGAELNYHSNEKEWLAVKKAIGKFRIYYLRSLLSERIINNLDLL</sequence>
<dbReference type="InterPro" id="IPR043128">
    <property type="entry name" value="Rev_trsase/Diguanyl_cyclase"/>
</dbReference>
<dbReference type="InterPro" id="IPR051320">
    <property type="entry name" value="Viral_Replic_Matur_Polypro"/>
</dbReference>
<dbReference type="EMBL" id="OR184923">
    <property type="protein sequence ID" value="WMM92044.1"/>
    <property type="molecule type" value="Genomic_DNA"/>
</dbReference>
<evidence type="ECO:0000256" key="5">
    <source>
        <dbReference type="ARBA" id="ARBA00022695"/>
    </source>
</evidence>
<accession>A0AA51RCH4</accession>
<dbReference type="InterPro" id="IPR041577">
    <property type="entry name" value="RT_RNaseH_2"/>
</dbReference>
<dbReference type="Pfam" id="PF02160">
    <property type="entry name" value="Peptidase_A3"/>
    <property type="match status" value="1"/>
</dbReference>
<evidence type="ECO:0000256" key="1">
    <source>
        <dbReference type="ARBA" id="ARBA00007938"/>
    </source>
</evidence>
<dbReference type="GO" id="GO:0003964">
    <property type="term" value="F:RNA-directed DNA polymerase activity"/>
    <property type="evidence" value="ECO:0007669"/>
    <property type="project" value="UniProtKB-KW"/>
</dbReference>
<dbReference type="SUPFAM" id="SSF56672">
    <property type="entry name" value="DNA/RNA polymerases"/>
    <property type="match status" value="1"/>
</dbReference>
<dbReference type="GO" id="GO:0004519">
    <property type="term" value="F:endonuclease activity"/>
    <property type="evidence" value="ECO:0007669"/>
    <property type="project" value="UniProtKB-KW"/>
</dbReference>
<dbReference type="InterPro" id="IPR043502">
    <property type="entry name" value="DNA/RNA_pol_sf"/>
</dbReference>
<organism evidence="11">
    <name type="scientific">cotton virus A</name>
    <dbReference type="NCBI Taxonomy" id="3072933"/>
    <lineage>
        <taxon>Viruses</taxon>
        <taxon>Riboviria</taxon>
        <taxon>Pararnavirae</taxon>
        <taxon>Artverviricota</taxon>
        <taxon>Revtraviricetes</taxon>
        <taxon>Ortervirales</taxon>
        <taxon>Caulimoviridae</taxon>
        <taxon>Caulimovirus</taxon>
    </lineage>
</organism>
<protein>
    <recommendedName>
        <fullName evidence="3">Enzymatic polyprotein</fullName>
        <ecNumber evidence="2">2.7.7.49</ecNumber>
    </recommendedName>
</protein>
<keyword evidence="7" id="KW-0255">Endonuclease</keyword>
<keyword evidence="5" id="KW-0548">Nucleotidyltransferase</keyword>
<evidence type="ECO:0000256" key="7">
    <source>
        <dbReference type="ARBA" id="ARBA00022759"/>
    </source>
</evidence>
<keyword evidence="4" id="KW-0808">Transferase</keyword>
<evidence type="ECO:0000256" key="2">
    <source>
        <dbReference type="ARBA" id="ARBA00012493"/>
    </source>
</evidence>
<dbReference type="PRINTS" id="PR00731">
    <property type="entry name" value="CAULIMOPTASE"/>
</dbReference>
<name>A0AA51RCH4_9VIRU</name>
<dbReference type="EC" id="2.7.7.49" evidence="2"/>
<evidence type="ECO:0000256" key="9">
    <source>
        <dbReference type="ARBA" id="ARBA00022918"/>
    </source>
</evidence>
<dbReference type="Pfam" id="PF17919">
    <property type="entry name" value="RT_RNaseH_2"/>
    <property type="match status" value="1"/>
</dbReference>
<dbReference type="Gene3D" id="3.30.70.270">
    <property type="match status" value="2"/>
</dbReference>
<dbReference type="InterPro" id="IPR000588">
    <property type="entry name" value="Pept_A3A"/>
</dbReference>
<dbReference type="PROSITE" id="PS50878">
    <property type="entry name" value="RT_POL"/>
    <property type="match status" value="1"/>
</dbReference>
<keyword evidence="6" id="KW-0540">Nuclease</keyword>
<dbReference type="CDD" id="cd01647">
    <property type="entry name" value="RT_LTR"/>
    <property type="match status" value="1"/>
</dbReference>
<keyword evidence="9" id="KW-0695">RNA-directed DNA polymerase</keyword>
<evidence type="ECO:0000256" key="6">
    <source>
        <dbReference type="ARBA" id="ARBA00022722"/>
    </source>
</evidence>
<dbReference type="PANTHER" id="PTHR33064">
    <property type="entry name" value="POL PROTEIN"/>
    <property type="match status" value="1"/>
</dbReference>
<comment type="similarity">
    <text evidence="1">Belongs to the caulimoviridae enzymatic polyprotein family.</text>
</comment>
<reference evidence="11" key="1">
    <citation type="journal article" date="2023" name="bioRxiv">
        <title>Characterization of cotton virus A, a novel and distinct member of the genus Caulimovirus with endogenous viral elements in Gossypium spp.</title>
        <authorList>
            <person name="West-Ortiz M."/>
            <person name="Stuehler D."/>
            <person name="Pollock E."/>
            <person name="Wilson J.R."/>
            <person name="Preising S."/>
            <person name="Larrea-Sarmiento A."/>
            <person name="Alabi O."/>
            <person name="Fuchs M."/>
            <person name="Heck M."/>
            <person name="Olmedo-Velarde A."/>
        </authorList>
    </citation>
    <scope>NUCLEOTIDE SEQUENCE</scope>
    <source>
        <strain evidence="11">MS2022</strain>
    </source>
</reference>
<dbReference type="GO" id="GO:0004190">
    <property type="term" value="F:aspartic-type endopeptidase activity"/>
    <property type="evidence" value="ECO:0007669"/>
    <property type="project" value="InterPro"/>
</dbReference>
<dbReference type="GO" id="GO:0006508">
    <property type="term" value="P:proteolysis"/>
    <property type="evidence" value="ECO:0007669"/>
    <property type="project" value="InterPro"/>
</dbReference>
<dbReference type="InterPro" id="IPR000477">
    <property type="entry name" value="RT_dom"/>
</dbReference>
<dbReference type="Gene3D" id="3.10.10.10">
    <property type="entry name" value="HIV Type 1 Reverse Transcriptase, subunit A, domain 1"/>
    <property type="match status" value="1"/>
</dbReference>
<evidence type="ECO:0000313" key="11">
    <source>
        <dbReference type="EMBL" id="WMM92044.1"/>
    </source>
</evidence>
<feature type="domain" description="Reverse transcriptase" evidence="10">
    <location>
        <begin position="285"/>
        <end position="470"/>
    </location>
</feature>
<evidence type="ECO:0000256" key="3">
    <source>
        <dbReference type="ARBA" id="ARBA00013718"/>
    </source>
</evidence>
<dbReference type="CDD" id="cd00303">
    <property type="entry name" value="retropepsin_like"/>
    <property type="match status" value="1"/>
</dbReference>
<evidence type="ECO:0000259" key="10">
    <source>
        <dbReference type="PROSITE" id="PS50878"/>
    </source>
</evidence>